<sequence>MCRPSTCSACQNTTWIGCGLHIPRAMDPVPRHQWCTCESISGTDIGDYPPKAGDGRQAAPAP</sequence>
<protein>
    <submittedName>
        <fullName evidence="2">Uncharacterized protein</fullName>
    </submittedName>
</protein>
<gene>
    <name evidence="2" type="ORF">CANTADRAFT_56152</name>
</gene>
<dbReference type="PROSITE" id="PS51257">
    <property type="entry name" value="PROKAR_LIPOPROTEIN"/>
    <property type="match status" value="1"/>
</dbReference>
<evidence type="ECO:0000256" key="1">
    <source>
        <dbReference type="SAM" id="MobiDB-lite"/>
    </source>
</evidence>
<keyword evidence="3" id="KW-1185">Reference proteome</keyword>
<proteinExistence type="predicted"/>
<dbReference type="Proteomes" id="UP000094285">
    <property type="component" value="Unassembled WGS sequence"/>
</dbReference>
<reference evidence="3" key="1">
    <citation type="submission" date="2016-05" db="EMBL/GenBank/DDBJ databases">
        <title>Comparative genomics of biotechnologically important yeasts.</title>
        <authorList>
            <consortium name="DOE Joint Genome Institute"/>
            <person name="Riley R."/>
            <person name="Haridas S."/>
            <person name="Wolfe K.H."/>
            <person name="Lopes M.R."/>
            <person name="Hittinger C.T."/>
            <person name="Goker M."/>
            <person name="Salamov A."/>
            <person name="Wisecaver J."/>
            <person name="Long T.M."/>
            <person name="Aerts A.L."/>
            <person name="Barry K."/>
            <person name="Choi C."/>
            <person name="Clum A."/>
            <person name="Coughlan A.Y."/>
            <person name="Deshpande S."/>
            <person name="Douglass A.P."/>
            <person name="Hanson S.J."/>
            <person name="Klenk H.-P."/>
            <person name="Labutti K."/>
            <person name="Lapidus A."/>
            <person name="Lindquist E."/>
            <person name="Lipzen A."/>
            <person name="Meier-Kolthoff J.P."/>
            <person name="Ohm R.A."/>
            <person name="Otillar R.P."/>
            <person name="Pangilinan J."/>
            <person name="Peng Y."/>
            <person name="Rokas A."/>
            <person name="Rosa C.A."/>
            <person name="Scheuner C."/>
            <person name="Sibirny A.A."/>
            <person name="Slot J.C."/>
            <person name="Stielow J.B."/>
            <person name="Sun H."/>
            <person name="Kurtzman C.P."/>
            <person name="Blackwell M."/>
            <person name="Grigoriev I.V."/>
            <person name="Jeffries T.W."/>
        </authorList>
    </citation>
    <scope>NUCLEOTIDE SEQUENCE [LARGE SCALE GENOMIC DNA]</scope>
    <source>
        <strain evidence="3">NRRL Y-17324</strain>
    </source>
</reference>
<evidence type="ECO:0000313" key="3">
    <source>
        <dbReference type="Proteomes" id="UP000094285"/>
    </source>
</evidence>
<feature type="region of interest" description="Disordered" evidence="1">
    <location>
        <begin position="41"/>
        <end position="62"/>
    </location>
</feature>
<dbReference type="RefSeq" id="XP_020062431.1">
    <property type="nucleotide sequence ID" value="XM_020210549.1"/>
</dbReference>
<organism evidence="2 3">
    <name type="scientific">Suhomyces tanzawaensis NRRL Y-17324</name>
    <dbReference type="NCBI Taxonomy" id="984487"/>
    <lineage>
        <taxon>Eukaryota</taxon>
        <taxon>Fungi</taxon>
        <taxon>Dikarya</taxon>
        <taxon>Ascomycota</taxon>
        <taxon>Saccharomycotina</taxon>
        <taxon>Pichiomycetes</taxon>
        <taxon>Debaryomycetaceae</taxon>
        <taxon>Suhomyces</taxon>
    </lineage>
</organism>
<dbReference type="GeneID" id="30984685"/>
<dbReference type="AlphaFoldDB" id="A0A1E4SCS6"/>
<name>A0A1E4SCS6_9ASCO</name>
<dbReference type="PANTHER" id="PTHR34724">
    <property type="entry name" value="OS12G0596101 PROTEIN"/>
    <property type="match status" value="1"/>
</dbReference>
<dbReference type="OrthoDB" id="88410at2759"/>
<accession>A0A1E4SCS6</accession>
<evidence type="ECO:0000313" key="2">
    <source>
        <dbReference type="EMBL" id="ODV77309.1"/>
    </source>
</evidence>
<dbReference type="EMBL" id="KV453915">
    <property type="protein sequence ID" value="ODV77309.1"/>
    <property type="molecule type" value="Genomic_DNA"/>
</dbReference>
<dbReference type="PANTHER" id="PTHR34724:SF2">
    <property type="entry name" value="OS12G0596101 PROTEIN"/>
    <property type="match status" value="1"/>
</dbReference>